<protein>
    <recommendedName>
        <fullName evidence="4">FAD/NAD(P)-binding domain-containing protein</fullName>
    </recommendedName>
</protein>
<evidence type="ECO:0000259" key="4">
    <source>
        <dbReference type="Pfam" id="PF07992"/>
    </source>
</evidence>
<name>A0ABP0CN39_9PEZI</name>
<dbReference type="Proteomes" id="UP001642406">
    <property type="component" value="Unassembled WGS sequence"/>
</dbReference>
<evidence type="ECO:0000256" key="1">
    <source>
        <dbReference type="ARBA" id="ARBA00009333"/>
    </source>
</evidence>
<dbReference type="SUPFAM" id="SSF51905">
    <property type="entry name" value="FAD/NAD(P)-binding domain"/>
    <property type="match status" value="1"/>
</dbReference>
<comment type="similarity">
    <text evidence="1">Belongs to the class-II pyridine nucleotide-disulfide oxidoreductase family.</text>
</comment>
<comment type="caution">
    <text evidence="5">The sequence shown here is derived from an EMBL/GenBank/DDBJ whole genome shotgun (WGS) entry which is preliminary data.</text>
</comment>
<evidence type="ECO:0000313" key="6">
    <source>
        <dbReference type="Proteomes" id="UP001642406"/>
    </source>
</evidence>
<dbReference type="InterPro" id="IPR036188">
    <property type="entry name" value="FAD/NAD-bd_sf"/>
</dbReference>
<dbReference type="Pfam" id="PF07992">
    <property type="entry name" value="Pyr_redox_2"/>
    <property type="match status" value="1"/>
</dbReference>
<dbReference type="Gene3D" id="3.50.50.60">
    <property type="entry name" value="FAD/NAD(P)-binding domain"/>
    <property type="match status" value="2"/>
</dbReference>
<sequence length="343" mass="36324">MDAIIPPLRPSGNSTTNNTASVLIVGAGPAGVAAAMALARQQHSVLLFGDSVYRNGRDGHAHHSTIPEIEGRPSNFGPAARDNMLAQHGAYVSYREVTIVQVIQANVSSAFIFTVVDARGRQYHGRKLILASGVEDILLPIDGYAACFGRAIFPRLQCTGYEPRSRQTRRAGVLAVGLFAQAAVAVHVAKQAACLVTERVTVYTNGDAVLGEEIQRVLATTTLTTTTTIMVIDTRSIHRFVLLDASLRLDFTDGTSRDDSFLAHAPATRPRGPFVAQLGLALTSEGDIWVQLPGYRTSVPGVFAAGDNCTAHMKSVPHAMLSGHVAGMGAATQISDDVTAGVL</sequence>
<reference evidence="5 6" key="1">
    <citation type="submission" date="2024-01" db="EMBL/GenBank/DDBJ databases">
        <authorList>
            <person name="Allen C."/>
            <person name="Tagirdzhanova G."/>
        </authorList>
    </citation>
    <scope>NUCLEOTIDE SEQUENCE [LARGE SCALE GENOMIC DNA]</scope>
</reference>
<evidence type="ECO:0000256" key="3">
    <source>
        <dbReference type="ARBA" id="ARBA00023002"/>
    </source>
</evidence>
<organism evidence="5 6">
    <name type="scientific">Sporothrix bragantina</name>
    <dbReference type="NCBI Taxonomy" id="671064"/>
    <lineage>
        <taxon>Eukaryota</taxon>
        <taxon>Fungi</taxon>
        <taxon>Dikarya</taxon>
        <taxon>Ascomycota</taxon>
        <taxon>Pezizomycotina</taxon>
        <taxon>Sordariomycetes</taxon>
        <taxon>Sordariomycetidae</taxon>
        <taxon>Ophiostomatales</taxon>
        <taxon>Ophiostomataceae</taxon>
        <taxon>Sporothrix</taxon>
    </lineage>
</organism>
<dbReference type="InterPro" id="IPR050097">
    <property type="entry name" value="Ferredoxin-NADP_redctase_2"/>
</dbReference>
<dbReference type="PRINTS" id="PR00469">
    <property type="entry name" value="PNDRDTASEII"/>
</dbReference>
<keyword evidence="3" id="KW-0560">Oxidoreductase</keyword>
<keyword evidence="2" id="KW-0285">Flavoprotein</keyword>
<evidence type="ECO:0000256" key="2">
    <source>
        <dbReference type="ARBA" id="ARBA00022630"/>
    </source>
</evidence>
<evidence type="ECO:0000313" key="5">
    <source>
        <dbReference type="EMBL" id="CAK7233514.1"/>
    </source>
</evidence>
<accession>A0ABP0CN39</accession>
<proteinExistence type="inferred from homology"/>
<feature type="domain" description="FAD/NAD(P)-binding" evidence="4">
    <location>
        <begin position="21"/>
        <end position="323"/>
    </location>
</feature>
<dbReference type="PANTHER" id="PTHR48105">
    <property type="entry name" value="THIOREDOXIN REDUCTASE 1-RELATED-RELATED"/>
    <property type="match status" value="1"/>
</dbReference>
<dbReference type="PRINTS" id="PR00368">
    <property type="entry name" value="FADPNR"/>
</dbReference>
<dbReference type="InterPro" id="IPR023753">
    <property type="entry name" value="FAD/NAD-binding_dom"/>
</dbReference>
<dbReference type="EMBL" id="CAWUHC010000116">
    <property type="protein sequence ID" value="CAK7233514.1"/>
    <property type="molecule type" value="Genomic_DNA"/>
</dbReference>
<keyword evidence="6" id="KW-1185">Reference proteome</keyword>
<gene>
    <name evidence="5" type="ORF">SBRCBS47491_008636</name>
</gene>